<evidence type="ECO:0000256" key="1">
    <source>
        <dbReference type="SAM" id="Coils"/>
    </source>
</evidence>
<dbReference type="PANTHER" id="PTHR38032">
    <property type="entry name" value="POLYMERASE-RELATED"/>
    <property type="match status" value="1"/>
</dbReference>
<dbReference type="AlphaFoldDB" id="A0A0C6P8M6"/>
<feature type="coiled-coil region" evidence="1">
    <location>
        <begin position="422"/>
        <end position="485"/>
    </location>
</feature>
<reference evidence="3 4" key="1">
    <citation type="journal article" date="2012" name="BMC Genomics">
        <title>Comparative genomics of the classical Bordetella subspecies: the evolution and exchange of virulence-associated diversity amongst closely related pathogens.</title>
        <authorList>
            <person name="Park J."/>
            <person name="Zhang Y."/>
            <person name="Buboltz A.M."/>
            <person name="Zhang X."/>
            <person name="Schuster S.C."/>
            <person name="Ahuja U."/>
            <person name="Liu M."/>
            <person name="Miller J.F."/>
            <person name="Sebaihia M."/>
            <person name="Bentley S.D."/>
            <person name="Parkhill J."/>
            <person name="Harvill E.T."/>
        </authorList>
    </citation>
    <scope>NUCLEOTIDE SEQUENCE [LARGE SCALE GENOMIC DNA]</scope>
    <source>
        <strain evidence="3 4">253</strain>
    </source>
</reference>
<evidence type="ECO:0000313" key="3">
    <source>
        <dbReference type="EMBL" id="CCJ55926.1"/>
    </source>
</evidence>
<dbReference type="GeneID" id="56477091"/>
<dbReference type="PANTHER" id="PTHR38032:SF1">
    <property type="entry name" value="RNA-BINDING PROTEIN KHPB N-TERMINAL DOMAIN-CONTAINING PROTEIN"/>
    <property type="match status" value="1"/>
</dbReference>
<dbReference type="InterPro" id="IPR046865">
    <property type="entry name" value="FapA_b_solenoid"/>
</dbReference>
<organism evidence="3 4">
    <name type="scientific">Bordetella bronchiseptica 253</name>
    <dbReference type="NCBI Taxonomy" id="568707"/>
    <lineage>
        <taxon>Bacteria</taxon>
        <taxon>Pseudomonadati</taxon>
        <taxon>Pseudomonadota</taxon>
        <taxon>Betaproteobacteria</taxon>
        <taxon>Burkholderiales</taxon>
        <taxon>Alcaligenaceae</taxon>
        <taxon>Bordetella</taxon>
    </lineage>
</organism>
<dbReference type="Proteomes" id="UP000007564">
    <property type="component" value="Chromosome"/>
</dbReference>
<dbReference type="EMBL" id="HE965806">
    <property type="protein sequence ID" value="CCJ55926.1"/>
    <property type="molecule type" value="Genomic_DNA"/>
</dbReference>
<name>A0A0C6P8M6_BORBO</name>
<dbReference type="KEGG" id="bbh:BN112_4012"/>
<dbReference type="Pfam" id="PF03961">
    <property type="entry name" value="FapA"/>
    <property type="match status" value="1"/>
</dbReference>
<feature type="domain" description="Flagellar Assembly Protein A N-terminal region" evidence="2">
    <location>
        <begin position="82"/>
        <end position="253"/>
    </location>
</feature>
<dbReference type="InterPro" id="IPR046866">
    <property type="entry name" value="FapA_N"/>
</dbReference>
<keyword evidence="1" id="KW-0175">Coiled coil</keyword>
<evidence type="ECO:0000259" key="2">
    <source>
        <dbReference type="Pfam" id="PF20250"/>
    </source>
</evidence>
<dbReference type="Pfam" id="PF20250">
    <property type="entry name" value="FapA_N"/>
    <property type="match status" value="1"/>
</dbReference>
<dbReference type="RefSeq" id="WP_015064929.1">
    <property type="nucleotide sequence ID" value="NC_019382.1"/>
</dbReference>
<gene>
    <name evidence="3" type="ORF">BN112_4012</name>
</gene>
<dbReference type="OrthoDB" id="5807941at2"/>
<accession>A0A0C6P8M6</accession>
<protein>
    <recommendedName>
        <fullName evidence="2">Flagellar Assembly Protein A N-terminal region domain-containing protein</fullName>
    </recommendedName>
</protein>
<evidence type="ECO:0000313" key="4">
    <source>
        <dbReference type="Proteomes" id="UP000007564"/>
    </source>
</evidence>
<dbReference type="InterPro" id="IPR005646">
    <property type="entry name" value="FapA"/>
</dbReference>
<sequence length="541" mass="56619">MTIANALQLELDEATCVLSAAYAPTGENDTLPTWDTLVAAVQARGWPATVLDQISAIVFIEQCRDTAGPVEACIGEVRNGTFELEVAEDRMSAQLTLRAPKGGQPVGESDLLAGLQAHGIVHGLIPEALRQALERGACEALEIARGTLPEAGEPARFESLLDALKTRLSEDDENAIIDYRNLGDLTLVSAGTPLMRRIPATPGQPGTDVLGGPVAPPAVADPPFAPKLNGVEVDPEDPGLLRAAIAGSPMLVQHGATVNSLVEVPAVDLSSGNIDFEGTLRVKGDITAGMHVRVSGDVVVNGTIEAAHVEAGGNVTVNGGIIGSAEGVADSRGGSRMARIVSGGSVKARFIDNAQVRAEKNVAAEREIRQSTVTAGETITVGPPGSQQGVITGGTAHAYKSVHAGTLGSMAGIPTVVRAGLNPHANAKRAALETRARELEEEKAKLEKLILFLHNNPAKNVNNMSERARQTHAKISADLVELQAEDARLAKELQPLETAMIVASRRFFGGVTLHLGMKVTEFLEDQVGGKAVLEQGELAIR</sequence>
<dbReference type="HOGENOM" id="CLU_026157_0_1_4"/>
<proteinExistence type="predicted"/>